<organism evidence="1 2">
    <name type="scientific">Seminavis robusta</name>
    <dbReference type="NCBI Taxonomy" id="568900"/>
    <lineage>
        <taxon>Eukaryota</taxon>
        <taxon>Sar</taxon>
        <taxon>Stramenopiles</taxon>
        <taxon>Ochrophyta</taxon>
        <taxon>Bacillariophyta</taxon>
        <taxon>Bacillariophyceae</taxon>
        <taxon>Bacillariophycidae</taxon>
        <taxon>Naviculales</taxon>
        <taxon>Naviculaceae</taxon>
        <taxon>Seminavis</taxon>
    </lineage>
</organism>
<name>A0A9N8ERH5_9STRA</name>
<dbReference type="AlphaFoldDB" id="A0A9N8ERH5"/>
<dbReference type="EMBL" id="CAICTM010001879">
    <property type="protein sequence ID" value="CAB9526747.1"/>
    <property type="molecule type" value="Genomic_DNA"/>
</dbReference>
<proteinExistence type="predicted"/>
<evidence type="ECO:0000313" key="2">
    <source>
        <dbReference type="Proteomes" id="UP001153069"/>
    </source>
</evidence>
<dbReference type="OrthoDB" id="42583at2759"/>
<sequence length="118" mass="13629">MNTSRIFLQRVAPNMAKVGKKAFSTECAPAQKLKAVFEEYRRQNFDDEIPSRFRKHMIKAIEEPDHQTFQVDNLNRILDNIGRKDAHLSNDELSALLREAGVPSHERSLSISKMMELM</sequence>
<accession>A0A9N8ERH5</accession>
<comment type="caution">
    <text evidence="1">The sequence shown here is derived from an EMBL/GenBank/DDBJ whole genome shotgun (WGS) entry which is preliminary data.</text>
</comment>
<reference evidence="1" key="1">
    <citation type="submission" date="2020-06" db="EMBL/GenBank/DDBJ databases">
        <authorList>
            <consortium name="Plant Systems Biology data submission"/>
        </authorList>
    </citation>
    <scope>NUCLEOTIDE SEQUENCE</scope>
    <source>
        <strain evidence="1">D6</strain>
    </source>
</reference>
<dbReference type="Proteomes" id="UP001153069">
    <property type="component" value="Unassembled WGS sequence"/>
</dbReference>
<keyword evidence="2" id="KW-1185">Reference proteome</keyword>
<gene>
    <name evidence="1" type="ORF">SEMRO_1881_G303280.1</name>
</gene>
<evidence type="ECO:0000313" key="1">
    <source>
        <dbReference type="EMBL" id="CAB9526747.1"/>
    </source>
</evidence>
<protein>
    <submittedName>
        <fullName evidence="1">Uncharacterized protein</fullName>
    </submittedName>
</protein>